<evidence type="ECO:0000259" key="2">
    <source>
        <dbReference type="Pfam" id="PF01890"/>
    </source>
</evidence>
<feature type="compositionally biased region" description="Basic and acidic residues" evidence="1">
    <location>
        <begin position="48"/>
        <end position="66"/>
    </location>
</feature>
<evidence type="ECO:0000313" key="3">
    <source>
        <dbReference type="EMBL" id="MFC6012742.1"/>
    </source>
</evidence>
<feature type="region of interest" description="Disordered" evidence="1">
    <location>
        <begin position="1"/>
        <end position="96"/>
    </location>
</feature>
<dbReference type="PANTHER" id="PTHR37477:SF1">
    <property type="entry name" value="COBALT-PRECORRIN-5A HYDROLASE"/>
    <property type="match status" value="1"/>
</dbReference>
<dbReference type="EMBL" id="JBHSQN010000011">
    <property type="protein sequence ID" value="MFC6012742.1"/>
    <property type="molecule type" value="Genomic_DNA"/>
</dbReference>
<evidence type="ECO:0000313" key="4">
    <source>
        <dbReference type="Proteomes" id="UP001596223"/>
    </source>
</evidence>
<keyword evidence="4" id="KW-1185">Reference proteome</keyword>
<evidence type="ECO:0000256" key="1">
    <source>
        <dbReference type="SAM" id="MobiDB-lite"/>
    </source>
</evidence>
<dbReference type="SUPFAM" id="SSF159664">
    <property type="entry name" value="CobE/GbiG C-terminal domain-like"/>
    <property type="match status" value="1"/>
</dbReference>
<name>A0ABW1JUY1_9NOCA</name>
<accession>A0ABW1JUY1</accession>
<protein>
    <submittedName>
        <fullName evidence="3">Cobalamin biosynthesis protein</fullName>
    </submittedName>
</protein>
<proteinExistence type="predicted"/>
<dbReference type="Gene3D" id="3.30.420.180">
    <property type="entry name" value="CobE/GbiG C-terminal domain"/>
    <property type="match status" value="1"/>
</dbReference>
<reference evidence="4" key="1">
    <citation type="journal article" date="2019" name="Int. J. Syst. Evol. Microbiol.">
        <title>The Global Catalogue of Microorganisms (GCM) 10K type strain sequencing project: providing services to taxonomists for standard genome sequencing and annotation.</title>
        <authorList>
            <consortium name="The Broad Institute Genomics Platform"/>
            <consortium name="The Broad Institute Genome Sequencing Center for Infectious Disease"/>
            <person name="Wu L."/>
            <person name="Ma J."/>
        </authorList>
    </citation>
    <scope>NUCLEOTIDE SEQUENCE [LARGE SCALE GENOMIC DNA]</scope>
    <source>
        <strain evidence="4">CCUG 36956</strain>
    </source>
</reference>
<gene>
    <name evidence="3" type="ORF">ACFP3H_16925</name>
</gene>
<dbReference type="InterPro" id="IPR052553">
    <property type="entry name" value="CbiG_hydrolase"/>
</dbReference>
<feature type="domain" description="CobE/GbiG C-terminal" evidence="2">
    <location>
        <begin position="129"/>
        <end position="239"/>
    </location>
</feature>
<dbReference type="InterPro" id="IPR036518">
    <property type="entry name" value="CobE/GbiG_C_sf"/>
</dbReference>
<dbReference type="Proteomes" id="UP001596223">
    <property type="component" value="Unassembled WGS sequence"/>
</dbReference>
<dbReference type="PANTHER" id="PTHR37477">
    <property type="entry name" value="COBALT-PRECORRIN-5A HYDROLASE"/>
    <property type="match status" value="1"/>
</dbReference>
<organism evidence="3 4">
    <name type="scientific">Nocardia lasii</name>
    <dbReference type="NCBI Taxonomy" id="1616107"/>
    <lineage>
        <taxon>Bacteria</taxon>
        <taxon>Bacillati</taxon>
        <taxon>Actinomycetota</taxon>
        <taxon>Actinomycetes</taxon>
        <taxon>Mycobacteriales</taxon>
        <taxon>Nocardiaceae</taxon>
        <taxon>Nocardia</taxon>
    </lineage>
</organism>
<sequence>MAGPRVDQRWLGGMLTTFPPVREHHHGHAEPRPADSGPRATPLAADSDPQRARCVDSGPREARRAVDGASVTGGGPLVADGDSVTGGGPLVADGDSVTGGGPLVVDGDSVIGGGPLAADNASAAESPVAVGIGVRPGTSAERIVRAVESVVGDRVRACLATIDTRATEPGVRAAAAALGVRLTAFTAAELAEVDVDHRSNRTSAATGTPSVAEAAARLAGGGELVCPRTVVDGIVVAAASVAVPNRGGI</sequence>
<comment type="caution">
    <text evidence="3">The sequence shown here is derived from an EMBL/GenBank/DDBJ whole genome shotgun (WGS) entry which is preliminary data.</text>
</comment>
<dbReference type="RefSeq" id="WP_378606848.1">
    <property type="nucleotide sequence ID" value="NZ_JBHSQN010000011.1"/>
</dbReference>
<dbReference type="InterPro" id="IPR002750">
    <property type="entry name" value="CobE/GbiG_C"/>
</dbReference>
<dbReference type="Pfam" id="PF01890">
    <property type="entry name" value="CbiG_C"/>
    <property type="match status" value="1"/>
</dbReference>